<proteinExistence type="predicted"/>
<name>A0ACB7TRG4_HYAAI</name>
<comment type="caution">
    <text evidence="1">The sequence shown here is derived from an EMBL/GenBank/DDBJ whole genome shotgun (WGS) entry which is preliminary data.</text>
</comment>
<accession>A0ACB7TRG4</accession>
<sequence>MASPTGSEDDPVDEDYNIDEEFLSTGADLPFAEFVTTDNDVLTCESQSVAEIVVEVVGARRLKTARE</sequence>
<reference evidence="1" key="1">
    <citation type="submission" date="2020-05" db="EMBL/GenBank/DDBJ databases">
        <title>Large-scale comparative analyses of tick genomes elucidate their genetic diversity and vector capacities.</title>
        <authorList>
            <person name="Jia N."/>
            <person name="Wang J."/>
            <person name="Shi W."/>
            <person name="Du L."/>
            <person name="Sun Y."/>
            <person name="Zhan W."/>
            <person name="Jiang J."/>
            <person name="Wang Q."/>
            <person name="Zhang B."/>
            <person name="Ji P."/>
            <person name="Sakyi L.B."/>
            <person name="Cui X."/>
            <person name="Yuan T."/>
            <person name="Jiang B."/>
            <person name="Yang W."/>
            <person name="Lam T.T.-Y."/>
            <person name="Chang Q."/>
            <person name="Ding S."/>
            <person name="Wang X."/>
            <person name="Zhu J."/>
            <person name="Ruan X."/>
            <person name="Zhao L."/>
            <person name="Wei J."/>
            <person name="Que T."/>
            <person name="Du C."/>
            <person name="Cheng J."/>
            <person name="Dai P."/>
            <person name="Han X."/>
            <person name="Huang E."/>
            <person name="Gao Y."/>
            <person name="Liu J."/>
            <person name="Shao H."/>
            <person name="Ye R."/>
            <person name="Li L."/>
            <person name="Wei W."/>
            <person name="Wang X."/>
            <person name="Wang C."/>
            <person name="Yang T."/>
            <person name="Huo Q."/>
            <person name="Li W."/>
            <person name="Guo W."/>
            <person name="Chen H."/>
            <person name="Zhou L."/>
            <person name="Ni X."/>
            <person name="Tian J."/>
            <person name="Zhou Y."/>
            <person name="Sheng Y."/>
            <person name="Liu T."/>
            <person name="Pan Y."/>
            <person name="Xia L."/>
            <person name="Li J."/>
            <person name="Zhao F."/>
            <person name="Cao W."/>
        </authorList>
    </citation>
    <scope>NUCLEOTIDE SEQUENCE</scope>
    <source>
        <strain evidence="1">Hyas-2018</strain>
    </source>
</reference>
<dbReference type="EMBL" id="CM023481">
    <property type="protein sequence ID" value="KAH6948851.1"/>
    <property type="molecule type" value="Genomic_DNA"/>
</dbReference>
<evidence type="ECO:0000313" key="1">
    <source>
        <dbReference type="EMBL" id="KAH6948851.1"/>
    </source>
</evidence>
<gene>
    <name evidence="1" type="ORF">HPB50_026602</name>
</gene>
<evidence type="ECO:0000313" key="2">
    <source>
        <dbReference type="Proteomes" id="UP000821845"/>
    </source>
</evidence>
<organism evidence="1 2">
    <name type="scientific">Hyalomma asiaticum</name>
    <name type="common">Tick</name>
    <dbReference type="NCBI Taxonomy" id="266040"/>
    <lineage>
        <taxon>Eukaryota</taxon>
        <taxon>Metazoa</taxon>
        <taxon>Ecdysozoa</taxon>
        <taxon>Arthropoda</taxon>
        <taxon>Chelicerata</taxon>
        <taxon>Arachnida</taxon>
        <taxon>Acari</taxon>
        <taxon>Parasitiformes</taxon>
        <taxon>Ixodida</taxon>
        <taxon>Ixodoidea</taxon>
        <taxon>Ixodidae</taxon>
        <taxon>Hyalomminae</taxon>
        <taxon>Hyalomma</taxon>
    </lineage>
</organism>
<dbReference type="Proteomes" id="UP000821845">
    <property type="component" value="Chromosome 1"/>
</dbReference>
<keyword evidence="2" id="KW-1185">Reference proteome</keyword>
<protein>
    <submittedName>
        <fullName evidence="1">Uncharacterized protein</fullName>
    </submittedName>
</protein>